<sequence length="151" mass="15555">MRILQSVFILSAVLSCAWISAAGETLTVSVYYPSGYIWVSPYQAIPVLTHYVIPVPLKTTGSERTTTPRPILTTTQKPAPPGPVTSEPPTVTPATPTVSPPGPVSTATPTVSPAGPVSTATPTVSPPGPVITATPNVTSEPPTTATRRGDN</sequence>
<keyword evidence="1" id="KW-1185">Reference proteome</keyword>
<evidence type="ECO:0000313" key="1">
    <source>
        <dbReference type="Proteomes" id="UP000000437"/>
    </source>
</evidence>
<dbReference type="RefSeq" id="XP_073795557.1">
    <property type="nucleotide sequence ID" value="XM_073939456.1"/>
</dbReference>
<reference evidence="2" key="1">
    <citation type="submission" date="2025-08" db="UniProtKB">
        <authorList>
            <consortium name="RefSeq"/>
        </authorList>
    </citation>
    <scope>IDENTIFICATION</scope>
    <source>
        <strain evidence="2">Tuebingen</strain>
        <tissue evidence="2">Fibroblasts and whole tissue</tissue>
    </source>
</reference>
<dbReference type="Proteomes" id="UP000000437">
    <property type="component" value="Chromosome 23"/>
</dbReference>
<protein>
    <submittedName>
        <fullName evidence="2">Uncharacterized protein isoform X2</fullName>
    </submittedName>
</protein>
<name>A0AC58IMU0_DANRE</name>
<gene>
    <name evidence="2" type="primary">LOC110438307</name>
</gene>
<proteinExistence type="predicted"/>
<accession>A0AC58IMU0</accession>
<evidence type="ECO:0000313" key="2">
    <source>
        <dbReference type="RefSeq" id="XP_073795557.1"/>
    </source>
</evidence>
<organism evidence="1 2">
    <name type="scientific">Danio rerio</name>
    <name type="common">Zebrafish</name>
    <name type="synonym">Brachydanio rerio</name>
    <dbReference type="NCBI Taxonomy" id="7955"/>
    <lineage>
        <taxon>Eukaryota</taxon>
        <taxon>Metazoa</taxon>
        <taxon>Chordata</taxon>
        <taxon>Craniata</taxon>
        <taxon>Vertebrata</taxon>
        <taxon>Euteleostomi</taxon>
        <taxon>Actinopterygii</taxon>
        <taxon>Neopterygii</taxon>
        <taxon>Teleostei</taxon>
        <taxon>Ostariophysi</taxon>
        <taxon>Cypriniformes</taxon>
        <taxon>Danionidae</taxon>
        <taxon>Danioninae</taxon>
        <taxon>Danio</taxon>
    </lineage>
</organism>